<dbReference type="AlphaFoldDB" id="A0A2X3J386"/>
<evidence type="ECO:0000313" key="1">
    <source>
        <dbReference type="EMBL" id="SQC68550.1"/>
    </source>
</evidence>
<name>A0A2X3J386_9LIST</name>
<proteinExistence type="predicted"/>
<dbReference type="Proteomes" id="UP000250257">
    <property type="component" value="Unassembled WGS sequence"/>
</dbReference>
<reference evidence="1 2" key="1">
    <citation type="submission" date="2018-06" db="EMBL/GenBank/DDBJ databases">
        <authorList>
            <consortium name="Pathogen Informatics"/>
            <person name="Doyle S."/>
        </authorList>
    </citation>
    <scope>NUCLEOTIDE SEQUENCE [LARGE SCALE GENOMIC DNA]</scope>
    <source>
        <strain evidence="1 2">NCTC13940</strain>
    </source>
</reference>
<accession>A0A2X3J386</accession>
<organism evidence="1 2">
    <name type="scientific">Listeria fleischmannii subsp. fleischmannii</name>
    <dbReference type="NCBI Taxonomy" id="1671902"/>
    <lineage>
        <taxon>Bacteria</taxon>
        <taxon>Bacillati</taxon>
        <taxon>Bacillota</taxon>
        <taxon>Bacilli</taxon>
        <taxon>Bacillales</taxon>
        <taxon>Listeriaceae</taxon>
        <taxon>Listeria</taxon>
    </lineage>
</organism>
<protein>
    <submittedName>
        <fullName evidence="1">Uncharacterized conserved protein</fullName>
    </submittedName>
</protein>
<gene>
    <name evidence="1" type="ORF">NCTC13940_01087</name>
</gene>
<evidence type="ECO:0000313" key="2">
    <source>
        <dbReference type="Proteomes" id="UP000250257"/>
    </source>
</evidence>
<dbReference type="EMBL" id="UAWT01000011">
    <property type="protein sequence ID" value="SQC68550.1"/>
    <property type="molecule type" value="Genomic_DNA"/>
</dbReference>
<sequence>MLAELTELDEASQNRFNEQKKLAGELSNLEWMKDKWPVYSEWQTLQEKTKQDFYFPVDGNIRLEHFINRLRERENELLQLQERKKVLEEPTFSNDVILNKAEALEIESLLEMWPVYQERKAAFQELRYTERKQLEQVTLHFGDTVPSFNSNMDRQVEQIVHAMAEIDSDFQTEELTLTFFKKKRRVCRRKLIA</sequence>